<evidence type="ECO:0000256" key="1">
    <source>
        <dbReference type="ARBA" id="ARBA00004141"/>
    </source>
</evidence>
<keyword evidence="5" id="KW-0479">Metal-binding</keyword>
<dbReference type="GO" id="GO:0038023">
    <property type="term" value="F:signaling receptor activity"/>
    <property type="evidence" value="ECO:0007669"/>
    <property type="project" value="TreeGrafter"/>
</dbReference>
<comment type="caution">
    <text evidence="7">The sequence shown here is derived from an EMBL/GenBank/DDBJ whole genome shotgun (WGS) entry which is preliminary data.</text>
</comment>
<feature type="transmembrane region" description="Helical" evidence="6">
    <location>
        <begin position="120"/>
        <end position="141"/>
    </location>
</feature>
<proteinExistence type="predicted"/>
<keyword evidence="4 6" id="KW-0472">Membrane</keyword>
<evidence type="ECO:0000256" key="3">
    <source>
        <dbReference type="ARBA" id="ARBA00022989"/>
    </source>
</evidence>
<feature type="transmembrane region" description="Helical" evidence="6">
    <location>
        <begin position="210"/>
        <end position="229"/>
    </location>
</feature>
<name>A0AAW1QIL2_9CHLO</name>
<feature type="transmembrane region" description="Helical" evidence="6">
    <location>
        <begin position="147"/>
        <end position="167"/>
    </location>
</feature>
<dbReference type="GO" id="GO:0016020">
    <property type="term" value="C:membrane"/>
    <property type="evidence" value="ECO:0007669"/>
    <property type="project" value="UniProtKB-SubCell"/>
</dbReference>
<dbReference type="GO" id="GO:0046872">
    <property type="term" value="F:metal ion binding"/>
    <property type="evidence" value="ECO:0007669"/>
    <property type="project" value="UniProtKB-KW"/>
</dbReference>
<organism evidence="7 8">
    <name type="scientific">Elliptochloris bilobata</name>
    <dbReference type="NCBI Taxonomy" id="381761"/>
    <lineage>
        <taxon>Eukaryota</taxon>
        <taxon>Viridiplantae</taxon>
        <taxon>Chlorophyta</taxon>
        <taxon>core chlorophytes</taxon>
        <taxon>Trebouxiophyceae</taxon>
        <taxon>Trebouxiophyceae incertae sedis</taxon>
        <taxon>Elliptochloris clade</taxon>
        <taxon>Elliptochloris</taxon>
    </lineage>
</organism>
<dbReference type="EMBL" id="JALJOU010000104">
    <property type="protein sequence ID" value="KAK9821303.1"/>
    <property type="molecule type" value="Genomic_DNA"/>
</dbReference>
<evidence type="ECO:0000313" key="7">
    <source>
        <dbReference type="EMBL" id="KAK9821303.1"/>
    </source>
</evidence>
<feature type="binding site" evidence="5">
    <location>
        <position position="331"/>
    </location>
    <ligand>
        <name>Zn(2+)</name>
        <dbReference type="ChEBI" id="CHEBI:29105"/>
    </ligand>
</feature>
<evidence type="ECO:0000313" key="8">
    <source>
        <dbReference type="Proteomes" id="UP001445335"/>
    </source>
</evidence>
<feature type="transmembrane region" description="Helical" evidence="6">
    <location>
        <begin position="179"/>
        <end position="204"/>
    </location>
</feature>
<keyword evidence="8" id="KW-1185">Reference proteome</keyword>
<dbReference type="Proteomes" id="UP001445335">
    <property type="component" value="Unassembled WGS sequence"/>
</dbReference>
<evidence type="ECO:0000256" key="2">
    <source>
        <dbReference type="ARBA" id="ARBA00022692"/>
    </source>
</evidence>
<feature type="binding site" evidence="5">
    <location>
        <position position="327"/>
    </location>
    <ligand>
        <name>Zn(2+)</name>
        <dbReference type="ChEBI" id="CHEBI:29105"/>
    </ligand>
</feature>
<keyword evidence="3 6" id="KW-1133">Transmembrane helix</keyword>
<sequence length="364" mass="39641">MLLLHHVGIAWDRVLEVPRVLTRAGVRQDLLAPRRMRAATEPLTNGWQDGDCSCTAAEQGSISAGGRPRAYYDGQRLLWFDEAPPVLQFNKYVLSGYRAGYTYRQCLWSILQYHNETGNILVHLMPAVAIALSLATRVLGAWPLAPIAFYVNVLPILASLAGSVVYHTLMANHAHYLRWLLIDVCGVFALFLSGAHTLLFWGFLCHPRMRAAFVGAYYLAAAACVAAGLHGRSALQRAVPMAALLGVRLAALCARAALGSGSSTALRHYVAMEALSFVGAAVNVARLPERLFVVPLAGASSRKRDGTNGGASTRRFPGAFDYWLNSHQIMHLCVAAAMAHLHLGARQEYQYFVAHGATCPARTY</sequence>
<evidence type="ECO:0000256" key="6">
    <source>
        <dbReference type="SAM" id="Phobius"/>
    </source>
</evidence>
<accession>A0AAW1QIL2</accession>
<dbReference type="PANTHER" id="PTHR20855:SF138">
    <property type="entry name" value="PROGESTIN AND ADIPOQ RECEPTOR FAMILY MEMBER 4"/>
    <property type="match status" value="1"/>
</dbReference>
<feature type="binding site" evidence="5">
    <location>
        <position position="167"/>
    </location>
    <ligand>
        <name>Zn(2+)</name>
        <dbReference type="ChEBI" id="CHEBI:29105"/>
    </ligand>
</feature>
<evidence type="ECO:0000256" key="4">
    <source>
        <dbReference type="ARBA" id="ARBA00023136"/>
    </source>
</evidence>
<dbReference type="GO" id="GO:0009744">
    <property type="term" value="P:response to sucrose"/>
    <property type="evidence" value="ECO:0007669"/>
    <property type="project" value="UniProtKB-ARBA"/>
</dbReference>
<dbReference type="InterPro" id="IPR004254">
    <property type="entry name" value="AdipoR/HlyIII-related"/>
</dbReference>
<reference evidence="7 8" key="1">
    <citation type="journal article" date="2024" name="Nat. Commun.">
        <title>Phylogenomics reveals the evolutionary origins of lichenization in chlorophyte algae.</title>
        <authorList>
            <person name="Puginier C."/>
            <person name="Libourel C."/>
            <person name="Otte J."/>
            <person name="Skaloud P."/>
            <person name="Haon M."/>
            <person name="Grisel S."/>
            <person name="Petersen M."/>
            <person name="Berrin J.G."/>
            <person name="Delaux P.M."/>
            <person name="Dal Grande F."/>
            <person name="Keller J."/>
        </authorList>
    </citation>
    <scope>NUCLEOTIDE SEQUENCE [LARGE SCALE GENOMIC DNA]</scope>
    <source>
        <strain evidence="7 8">SAG 245.80</strain>
    </source>
</reference>
<comment type="subcellular location">
    <subcellularLocation>
        <location evidence="1">Membrane</location>
        <topology evidence="1">Multi-pass membrane protein</topology>
    </subcellularLocation>
</comment>
<gene>
    <name evidence="7" type="ORF">WJX81_005376</name>
</gene>
<keyword evidence="5" id="KW-0862">Zinc</keyword>
<dbReference type="PANTHER" id="PTHR20855">
    <property type="entry name" value="ADIPOR/PROGESTIN RECEPTOR-RELATED"/>
    <property type="match status" value="1"/>
</dbReference>
<dbReference type="AlphaFoldDB" id="A0AAW1QIL2"/>
<evidence type="ECO:0008006" key="9">
    <source>
        <dbReference type="Google" id="ProtNLM"/>
    </source>
</evidence>
<evidence type="ECO:0000256" key="5">
    <source>
        <dbReference type="PIRSR" id="PIRSR604254-1"/>
    </source>
</evidence>
<keyword evidence="2 6" id="KW-0812">Transmembrane</keyword>
<protein>
    <recommendedName>
        <fullName evidence="9">Progestin and adipoQ receptor family member 4</fullName>
    </recommendedName>
</protein>
<dbReference type="Pfam" id="PF03006">
    <property type="entry name" value="HlyIII"/>
    <property type="match status" value="1"/>
</dbReference>